<comment type="caution">
    <text evidence="2">The sequence shown here is derived from an EMBL/GenBank/DDBJ whole genome shotgun (WGS) entry which is preliminary data.</text>
</comment>
<dbReference type="AlphaFoldDB" id="A0A830FJ80"/>
<dbReference type="EMBL" id="BMON01000009">
    <property type="protein sequence ID" value="GGM52168.1"/>
    <property type="molecule type" value="Genomic_DNA"/>
</dbReference>
<feature type="region of interest" description="Disordered" evidence="1">
    <location>
        <begin position="1"/>
        <end position="29"/>
    </location>
</feature>
<feature type="compositionally biased region" description="Acidic residues" evidence="1">
    <location>
        <begin position="9"/>
        <end position="23"/>
    </location>
</feature>
<dbReference type="RefSeq" id="WP_188854033.1">
    <property type="nucleotide sequence ID" value="NZ_BMON01000009.1"/>
</dbReference>
<gene>
    <name evidence="2" type="ORF">GCM10009006_36700</name>
</gene>
<reference evidence="2" key="2">
    <citation type="submission" date="2020-09" db="EMBL/GenBank/DDBJ databases">
        <authorList>
            <person name="Sun Q."/>
            <person name="Ohkuma M."/>
        </authorList>
    </citation>
    <scope>NUCLEOTIDE SEQUENCE</scope>
    <source>
        <strain evidence="2">JCM 15759</strain>
    </source>
</reference>
<protein>
    <submittedName>
        <fullName evidence="2">Uncharacterized protein</fullName>
    </submittedName>
</protein>
<proteinExistence type="predicted"/>
<accession>A0A830FJ80</accession>
<evidence type="ECO:0000313" key="2">
    <source>
        <dbReference type="EMBL" id="GGM52168.1"/>
    </source>
</evidence>
<dbReference type="OrthoDB" id="275136at2157"/>
<name>A0A830FJ80_HALAR</name>
<reference evidence="2" key="1">
    <citation type="journal article" date="2014" name="Int. J. Syst. Evol. Microbiol.">
        <title>Complete genome sequence of Corynebacterium casei LMG S-19264T (=DSM 44701T), isolated from a smear-ripened cheese.</title>
        <authorList>
            <consortium name="US DOE Joint Genome Institute (JGI-PGF)"/>
            <person name="Walter F."/>
            <person name="Albersmeier A."/>
            <person name="Kalinowski J."/>
            <person name="Ruckert C."/>
        </authorList>
    </citation>
    <scope>NUCLEOTIDE SEQUENCE</scope>
    <source>
        <strain evidence="2">JCM 15759</strain>
    </source>
</reference>
<sequence length="101" mass="11182">MGDNAFGDALDDAAEEQETDETGSGDATEKFIEAMAGDGTKSKTIGFAVGPEMKYFYDELRASDDIDVDPGNEFRDQLERLANRHPEVADKARRKFEIDSE</sequence>
<dbReference type="Proteomes" id="UP000656367">
    <property type="component" value="Unassembled WGS sequence"/>
</dbReference>
<organism evidence="2 3">
    <name type="scientific">Haloarcula argentinensis</name>
    <dbReference type="NCBI Taxonomy" id="43776"/>
    <lineage>
        <taxon>Archaea</taxon>
        <taxon>Methanobacteriati</taxon>
        <taxon>Methanobacteriota</taxon>
        <taxon>Stenosarchaea group</taxon>
        <taxon>Halobacteria</taxon>
        <taxon>Halobacteriales</taxon>
        <taxon>Haloarculaceae</taxon>
        <taxon>Haloarcula</taxon>
    </lineage>
</organism>
<evidence type="ECO:0000313" key="3">
    <source>
        <dbReference type="Proteomes" id="UP000656367"/>
    </source>
</evidence>
<evidence type="ECO:0000256" key="1">
    <source>
        <dbReference type="SAM" id="MobiDB-lite"/>
    </source>
</evidence>